<dbReference type="EMBL" id="JANJQO010000586">
    <property type="protein sequence ID" value="KAJ2976426.1"/>
    <property type="molecule type" value="Genomic_DNA"/>
</dbReference>
<evidence type="ECO:0000313" key="1">
    <source>
        <dbReference type="EMBL" id="KAJ2976426.1"/>
    </source>
</evidence>
<keyword evidence="2" id="KW-1185">Reference proteome</keyword>
<comment type="caution">
    <text evidence="1">The sequence shown here is derived from an EMBL/GenBank/DDBJ whole genome shotgun (WGS) entry which is preliminary data.</text>
</comment>
<protein>
    <submittedName>
        <fullName evidence="1">Uncharacterized protein</fullName>
    </submittedName>
</protein>
<reference evidence="1" key="1">
    <citation type="submission" date="2022-08" db="EMBL/GenBank/DDBJ databases">
        <title>Genome Sequence of Lecanicillium fungicola.</title>
        <authorList>
            <person name="Buettner E."/>
        </authorList>
    </citation>
    <scope>NUCLEOTIDE SEQUENCE</scope>
    <source>
        <strain evidence="1">Babe33</strain>
    </source>
</reference>
<proteinExistence type="predicted"/>
<evidence type="ECO:0000313" key="2">
    <source>
        <dbReference type="Proteomes" id="UP001143910"/>
    </source>
</evidence>
<name>A0ACC1NC57_9HYPO</name>
<dbReference type="Proteomes" id="UP001143910">
    <property type="component" value="Unassembled WGS sequence"/>
</dbReference>
<sequence length="223" mass="25317">MPRDSRRESREDSDKRKPDDNRERHRDRDRDRRHQERVGDDTDRRRESDNRHRSVDFAAMPNPTSFTNMPFMAPSSTPPRQPSNAEGKGKQRRRAPSSSSSSSSSASSLLDISRYYPQNRYGGFFGTFFKAPSERVRRASARHTAARPSKRRTSFYFGGNSSSSSVNSDLAYGNGYIPKQRHRRRSSGGSSSFRNSRPTRTRDGDVLNAGAAGQRSDFPWHPG</sequence>
<organism evidence="1 2">
    <name type="scientific">Zarea fungicola</name>
    <dbReference type="NCBI Taxonomy" id="93591"/>
    <lineage>
        <taxon>Eukaryota</taxon>
        <taxon>Fungi</taxon>
        <taxon>Dikarya</taxon>
        <taxon>Ascomycota</taxon>
        <taxon>Pezizomycotina</taxon>
        <taxon>Sordariomycetes</taxon>
        <taxon>Hypocreomycetidae</taxon>
        <taxon>Hypocreales</taxon>
        <taxon>Cordycipitaceae</taxon>
        <taxon>Zarea</taxon>
    </lineage>
</organism>
<accession>A0ACC1NC57</accession>
<gene>
    <name evidence="1" type="ORF">NQ176_g4958</name>
</gene>